<proteinExistence type="predicted"/>
<evidence type="ECO:0000256" key="1">
    <source>
        <dbReference type="ARBA" id="ARBA00004196"/>
    </source>
</evidence>
<keyword evidence="4" id="KW-0676">Redox-active center</keyword>
<dbReference type="Gene3D" id="3.40.30.10">
    <property type="entry name" value="Glutaredoxin"/>
    <property type="match status" value="1"/>
</dbReference>
<keyword evidence="8" id="KW-1185">Reference proteome</keyword>
<dbReference type="PROSITE" id="PS51352">
    <property type="entry name" value="THIOREDOXIN_2"/>
    <property type="match status" value="1"/>
</dbReference>
<dbReference type="InterPro" id="IPR013766">
    <property type="entry name" value="Thioredoxin_domain"/>
</dbReference>
<dbReference type="InterPro" id="IPR013740">
    <property type="entry name" value="Redoxin"/>
</dbReference>
<dbReference type="AlphaFoldDB" id="A0A5B2VJ46"/>
<dbReference type="Pfam" id="PF14289">
    <property type="entry name" value="DUF4369"/>
    <property type="match status" value="1"/>
</dbReference>
<dbReference type="InterPro" id="IPR050553">
    <property type="entry name" value="Thioredoxin_ResA/DsbE_sf"/>
</dbReference>
<evidence type="ECO:0000256" key="4">
    <source>
        <dbReference type="ARBA" id="ARBA00023284"/>
    </source>
</evidence>
<evidence type="ECO:0000256" key="2">
    <source>
        <dbReference type="ARBA" id="ARBA00022748"/>
    </source>
</evidence>
<evidence type="ECO:0000313" key="8">
    <source>
        <dbReference type="Proteomes" id="UP000324611"/>
    </source>
</evidence>
<feature type="domain" description="Thioredoxin" evidence="6">
    <location>
        <begin position="250"/>
        <end position="388"/>
    </location>
</feature>
<dbReference type="Pfam" id="PF08534">
    <property type="entry name" value="Redoxin"/>
    <property type="match status" value="1"/>
</dbReference>
<comment type="caution">
    <text evidence="7">The sequence shown here is derived from an EMBL/GenBank/DDBJ whole genome shotgun (WGS) entry which is preliminary data.</text>
</comment>
<keyword evidence="3" id="KW-1015">Disulfide bond</keyword>
<dbReference type="RefSeq" id="WP_149840144.1">
    <property type="nucleotide sequence ID" value="NZ_VUOC01000004.1"/>
</dbReference>
<gene>
    <name evidence="7" type="ORF">F0L74_22385</name>
</gene>
<dbReference type="SUPFAM" id="SSF52833">
    <property type="entry name" value="Thioredoxin-like"/>
    <property type="match status" value="1"/>
</dbReference>
<dbReference type="InterPro" id="IPR025380">
    <property type="entry name" value="DUF4369"/>
</dbReference>
<sequence>MKLISSLFVSLLFATGAYAQGKYTITGQLTGIPDSTIISLLRNDGNVLTTVSSDTIKNGAFSFTGSTDETALFMIMGNSEEFPSVWLDVWVAPGAVIKISGHNKLVKTWQVESPVKEQQEVTHYTAATAAYLDQWQQLTIVRKQLFREILKDNISPERKKQLKAAIDSVDAKSSAVSTQIETREIAIMQQTAVSTIWLKKLKNVAIDAKYGDKPALREQAIILYKRLNKQQRASVTGQEVYVLLYPPVVVKKGEALADADFKDLQGKLHHLADYKGKYLLLDFWSDGCGPCIMAMPELKQLSDSLKDQLTVISLNVDTKKQVWKAGSEREAITWINLSDGKGMAGIAARYGINGIPHYVMISPEGKILDTWVGYEKGSLLAKVQAHTKR</sequence>
<keyword evidence="2" id="KW-0201">Cytochrome c-type biogenesis</keyword>
<dbReference type="EMBL" id="VUOC01000004">
    <property type="protein sequence ID" value="KAA2238965.1"/>
    <property type="molecule type" value="Genomic_DNA"/>
</dbReference>
<accession>A0A5B2VJ46</accession>
<evidence type="ECO:0000256" key="3">
    <source>
        <dbReference type="ARBA" id="ARBA00023157"/>
    </source>
</evidence>
<feature type="chain" id="PRO_5022700064" evidence="5">
    <location>
        <begin position="20"/>
        <end position="389"/>
    </location>
</feature>
<protein>
    <submittedName>
        <fullName evidence="7">AhpC/TSA family protein</fullName>
    </submittedName>
</protein>
<keyword evidence="5" id="KW-0732">Signal</keyword>
<evidence type="ECO:0000259" key="6">
    <source>
        <dbReference type="PROSITE" id="PS51352"/>
    </source>
</evidence>
<feature type="signal peptide" evidence="5">
    <location>
        <begin position="1"/>
        <end position="19"/>
    </location>
</feature>
<name>A0A5B2VJ46_9BACT</name>
<evidence type="ECO:0000256" key="5">
    <source>
        <dbReference type="SAM" id="SignalP"/>
    </source>
</evidence>
<organism evidence="7 8">
    <name type="scientific">Chitinophaga agrisoli</name>
    <dbReference type="NCBI Taxonomy" id="2607653"/>
    <lineage>
        <taxon>Bacteria</taxon>
        <taxon>Pseudomonadati</taxon>
        <taxon>Bacteroidota</taxon>
        <taxon>Chitinophagia</taxon>
        <taxon>Chitinophagales</taxon>
        <taxon>Chitinophagaceae</taxon>
        <taxon>Chitinophaga</taxon>
    </lineage>
</organism>
<dbReference type="PANTHER" id="PTHR42852">
    <property type="entry name" value="THIOL:DISULFIDE INTERCHANGE PROTEIN DSBE"/>
    <property type="match status" value="1"/>
</dbReference>
<dbReference type="GO" id="GO:0030313">
    <property type="term" value="C:cell envelope"/>
    <property type="evidence" value="ECO:0007669"/>
    <property type="project" value="UniProtKB-SubCell"/>
</dbReference>
<dbReference type="PANTHER" id="PTHR42852:SF6">
    <property type="entry name" value="THIOL:DISULFIDE INTERCHANGE PROTEIN DSBE"/>
    <property type="match status" value="1"/>
</dbReference>
<reference evidence="7 8" key="1">
    <citation type="submission" date="2019-09" db="EMBL/GenBank/DDBJ databases">
        <title>Chitinophaga ginsengihumi sp. nov., isolated from soil of ginseng rhizosphere.</title>
        <authorList>
            <person name="Lee J."/>
        </authorList>
    </citation>
    <scope>NUCLEOTIDE SEQUENCE [LARGE SCALE GENOMIC DNA]</scope>
    <source>
        <strain evidence="7 8">BN140078</strain>
    </source>
</reference>
<reference evidence="7 8" key="2">
    <citation type="submission" date="2019-09" db="EMBL/GenBank/DDBJ databases">
        <authorList>
            <person name="Jin C."/>
        </authorList>
    </citation>
    <scope>NUCLEOTIDE SEQUENCE [LARGE SCALE GENOMIC DNA]</scope>
    <source>
        <strain evidence="7 8">BN140078</strain>
    </source>
</reference>
<evidence type="ECO:0000313" key="7">
    <source>
        <dbReference type="EMBL" id="KAA2238965.1"/>
    </source>
</evidence>
<dbReference type="CDD" id="cd02966">
    <property type="entry name" value="TlpA_like_family"/>
    <property type="match status" value="1"/>
</dbReference>
<dbReference type="GO" id="GO:0017004">
    <property type="term" value="P:cytochrome complex assembly"/>
    <property type="evidence" value="ECO:0007669"/>
    <property type="project" value="UniProtKB-KW"/>
</dbReference>
<dbReference type="Proteomes" id="UP000324611">
    <property type="component" value="Unassembled WGS sequence"/>
</dbReference>
<dbReference type="InterPro" id="IPR036249">
    <property type="entry name" value="Thioredoxin-like_sf"/>
</dbReference>
<comment type="subcellular location">
    <subcellularLocation>
        <location evidence="1">Cell envelope</location>
    </subcellularLocation>
</comment>